<dbReference type="SUPFAM" id="SSF52091">
    <property type="entry name" value="SpoIIaa-like"/>
    <property type="match status" value="1"/>
</dbReference>
<keyword evidence="2" id="KW-1185">Reference proteome</keyword>
<dbReference type="InterPro" id="IPR038396">
    <property type="entry name" value="SpoIIAA-like_sf"/>
</dbReference>
<dbReference type="Pfam" id="PF11964">
    <property type="entry name" value="SpoIIAA-like"/>
    <property type="match status" value="1"/>
</dbReference>
<evidence type="ECO:0008006" key="3">
    <source>
        <dbReference type="Google" id="ProtNLM"/>
    </source>
</evidence>
<sequence>MLTHIPFGNSKVLGFRIEGKVSAEMLDEMLELIEAKLREHAKVRLYVEIPAFGGMAAEALYKDLKYGISHWNRFEREAVVTDQGWLEKLVGLADRLVPGVEARVFPAAEKDAARDWIQALE</sequence>
<dbReference type="AlphaFoldDB" id="A0A1S8DH50"/>
<dbReference type="InterPro" id="IPR036513">
    <property type="entry name" value="STAS_dom_sf"/>
</dbReference>
<reference evidence="1 2" key="1">
    <citation type="submission" date="2017-01" db="EMBL/GenBank/DDBJ databases">
        <title>Draft genome sequence of Pseudomonas pachastrellae type strain CCUG 46540T from a deep sea.</title>
        <authorList>
            <person name="Gomila M."/>
            <person name="Mulet M."/>
            <person name="Lalucat J."/>
            <person name="Garcia-Valdes E."/>
        </authorList>
    </citation>
    <scope>NUCLEOTIDE SEQUENCE [LARGE SCALE GENOMIC DNA]</scope>
    <source>
        <strain evidence="1 2">CCUG 46540</strain>
    </source>
</reference>
<evidence type="ECO:0000313" key="1">
    <source>
        <dbReference type="EMBL" id="ONM44126.1"/>
    </source>
</evidence>
<organism evidence="1 2">
    <name type="scientific">Halopseudomonas pachastrellae</name>
    <dbReference type="NCBI Taxonomy" id="254161"/>
    <lineage>
        <taxon>Bacteria</taxon>
        <taxon>Pseudomonadati</taxon>
        <taxon>Pseudomonadota</taxon>
        <taxon>Gammaproteobacteria</taxon>
        <taxon>Pseudomonadales</taxon>
        <taxon>Pseudomonadaceae</taxon>
        <taxon>Halopseudomonas</taxon>
    </lineage>
</organism>
<dbReference type="Gene3D" id="3.40.50.10600">
    <property type="entry name" value="SpoIIaa-like domains"/>
    <property type="match status" value="1"/>
</dbReference>
<gene>
    <name evidence="1" type="ORF">BXT89_09435</name>
</gene>
<dbReference type="OrthoDB" id="7619266at2"/>
<dbReference type="InterPro" id="IPR021866">
    <property type="entry name" value="SpoIIAA-like"/>
</dbReference>
<protein>
    <recommendedName>
        <fullName evidence="3">STAS/SEC14 domain-containing protein</fullName>
    </recommendedName>
</protein>
<dbReference type="Proteomes" id="UP000242847">
    <property type="component" value="Unassembled WGS sequence"/>
</dbReference>
<proteinExistence type="predicted"/>
<comment type="caution">
    <text evidence="1">The sequence shown here is derived from an EMBL/GenBank/DDBJ whole genome shotgun (WGS) entry which is preliminary data.</text>
</comment>
<dbReference type="RefSeq" id="WP_083727032.1">
    <property type="nucleotide sequence ID" value="NZ_FOUD01000016.1"/>
</dbReference>
<dbReference type="EMBL" id="MUBC01000017">
    <property type="protein sequence ID" value="ONM44126.1"/>
    <property type="molecule type" value="Genomic_DNA"/>
</dbReference>
<evidence type="ECO:0000313" key="2">
    <source>
        <dbReference type="Proteomes" id="UP000242847"/>
    </source>
</evidence>
<name>A0A1S8DH50_9GAMM</name>
<accession>A0A1S8DH50</accession>